<evidence type="ECO:0000259" key="2">
    <source>
        <dbReference type="Pfam" id="PF08401"/>
    </source>
</evidence>
<feature type="region of interest" description="Disordered" evidence="1">
    <location>
        <begin position="129"/>
        <end position="151"/>
    </location>
</feature>
<dbReference type="InterPro" id="IPR041459">
    <property type="entry name" value="MPTase-PolyVal"/>
</dbReference>
<organism evidence="4 5">
    <name type="scientific">Burkholderia contaminans</name>
    <dbReference type="NCBI Taxonomy" id="488447"/>
    <lineage>
        <taxon>Bacteria</taxon>
        <taxon>Pseudomonadati</taxon>
        <taxon>Pseudomonadota</taxon>
        <taxon>Betaproteobacteria</taxon>
        <taxon>Burkholderiales</taxon>
        <taxon>Burkholderiaceae</taxon>
        <taxon>Burkholderia</taxon>
        <taxon>Burkholderia cepacia complex</taxon>
    </lineage>
</organism>
<dbReference type="GO" id="GO:0003697">
    <property type="term" value="F:single-stranded DNA binding"/>
    <property type="evidence" value="ECO:0007669"/>
    <property type="project" value="InterPro"/>
</dbReference>
<dbReference type="Pfam" id="PF08401">
    <property type="entry name" value="ArdcN"/>
    <property type="match status" value="1"/>
</dbReference>
<dbReference type="RefSeq" id="WP_105750027.1">
    <property type="nucleotide sequence ID" value="NZ_PQVP01000006.1"/>
</dbReference>
<dbReference type="Proteomes" id="UP000238655">
    <property type="component" value="Unassembled WGS sequence"/>
</dbReference>
<feature type="domain" description="Polyvalent protein metallopeptidase" evidence="3">
    <location>
        <begin position="298"/>
        <end position="419"/>
    </location>
</feature>
<sequence>MALIKRLQTPVRPVPAGGPVPAVPPSAPVSTPTRKVVVLAALDAIVYVDRDSRDLVLEAKTPEALDDLRKRGQSPDAVVVNDTKSSTNRYFFSNEGSIRGESVAFELFKNFAVRLGVSDSAIRQVAALTATPAPAPEPARGPRSTRERTGERPDLFQEVTDKIVNALENGTAPWQKPWAAAFEWPINGTTGKPYHGINVMLLAANEFQDGRYCTFKQAKEKDWSVRKGEHGTPIYFYKPFLKETGEIDPATQEPKMRSIPILKRYTVFNFSQIDGAPAHEFKNEHEVVLSPETKAICDEIIDACGVEIKHGYRISAYSPSEDRVFMPDREAFRSDAHYYASLMHEIGHWTGHSSRLNRQFGASRDSELYAREELRAEMASAMLAMRLGLPAAVENHGAYVAHYLTVLRSDKKEIFRAAKDAEKISRFVLSFHPDFRDEFREEHEAQMAAAVAAGAPEEVFDASDFDFEAEGLEFEGMKL</sequence>
<comment type="caution">
    <text evidence="4">The sequence shown here is derived from an EMBL/GenBank/DDBJ whole genome shotgun (WGS) entry which is preliminary data.</text>
</comment>
<gene>
    <name evidence="4" type="ORF">C3743_40215</name>
</gene>
<dbReference type="Pfam" id="PF18818">
    <property type="entry name" value="MPTase-PolyVal"/>
    <property type="match status" value="1"/>
</dbReference>
<dbReference type="EMBL" id="PQVP01000006">
    <property type="protein sequence ID" value="POZ80205.1"/>
    <property type="molecule type" value="Genomic_DNA"/>
</dbReference>
<dbReference type="AlphaFoldDB" id="A0A2S5DM83"/>
<name>A0A2S5DM83_9BURK</name>
<accession>A0A2S5DM83</accession>
<evidence type="ECO:0000259" key="3">
    <source>
        <dbReference type="Pfam" id="PF18818"/>
    </source>
</evidence>
<dbReference type="InterPro" id="IPR013610">
    <property type="entry name" value="ArdC_N"/>
</dbReference>
<evidence type="ECO:0000313" key="5">
    <source>
        <dbReference type="Proteomes" id="UP000238655"/>
    </source>
</evidence>
<feature type="domain" description="N-terminal" evidence="2">
    <location>
        <begin position="154"/>
        <end position="268"/>
    </location>
</feature>
<proteinExistence type="predicted"/>
<protein>
    <recommendedName>
        <fullName evidence="6">DUF1738 domain-containing protein</fullName>
    </recommendedName>
</protein>
<reference evidence="4 5" key="1">
    <citation type="submission" date="2018-01" db="EMBL/GenBank/DDBJ databases">
        <title>Successful Treatment of Persistent Burkholderia cepacia Bacteremia with Ceftazidime-Avibactam.</title>
        <authorList>
            <person name="Tamma P."/>
            <person name="Fan Y."/>
            <person name="Bergman Y."/>
            <person name="Sick-Samuels A."/>
            <person name="Hsu A."/>
            <person name="Timp W."/>
            <person name="Simner P."/>
        </authorList>
    </citation>
    <scope>NUCLEOTIDE SEQUENCE [LARGE SCALE GENOMIC DNA]</scope>
    <source>
        <strain evidence="4 5">170816</strain>
    </source>
</reference>
<evidence type="ECO:0000256" key="1">
    <source>
        <dbReference type="SAM" id="MobiDB-lite"/>
    </source>
</evidence>
<evidence type="ECO:0008006" key="6">
    <source>
        <dbReference type="Google" id="ProtNLM"/>
    </source>
</evidence>
<evidence type="ECO:0000313" key="4">
    <source>
        <dbReference type="EMBL" id="POZ80205.1"/>
    </source>
</evidence>